<keyword evidence="2" id="KW-1185">Reference proteome</keyword>
<gene>
    <name evidence="1" type="ORF">PNK_2398</name>
</gene>
<organism evidence="1 2">
    <name type="scientific">Candidatus Protochlamydia naegleriophila</name>
    <dbReference type="NCBI Taxonomy" id="389348"/>
    <lineage>
        <taxon>Bacteria</taxon>
        <taxon>Pseudomonadati</taxon>
        <taxon>Chlamydiota</taxon>
        <taxon>Chlamydiia</taxon>
        <taxon>Parachlamydiales</taxon>
        <taxon>Parachlamydiaceae</taxon>
        <taxon>Candidatus Protochlamydia</taxon>
    </lineage>
</organism>
<proteinExistence type="predicted"/>
<sequence>MWTETMPIHRQGSTTGYSESAIYLDDQINLIAVMVGIEARRCFTSLSQEEARYLESFFKDEFEAVDQWITKHALEPISMRTVHRNRELSVLYQSYKPSQGKLASLKEFISISPHCAVVDDDLCKDSFNRIIAAHIVEVDSKLAGIKRERASQRMSSESRVEFRIVAISNQTWLHLNQKVEGGCNHLSASLISLPQQGCCSIQ</sequence>
<dbReference type="Proteomes" id="UP000069902">
    <property type="component" value="Chromosome cPNK"/>
</dbReference>
<dbReference type="InParanoid" id="A0A0U5JDF0"/>
<accession>A0A0U5JDF0</accession>
<evidence type="ECO:0000313" key="2">
    <source>
        <dbReference type="Proteomes" id="UP000069902"/>
    </source>
</evidence>
<reference evidence="2" key="1">
    <citation type="submission" date="2015-09" db="EMBL/GenBank/DDBJ databases">
        <authorList>
            <person name="Bertelli C."/>
        </authorList>
    </citation>
    <scope>NUCLEOTIDE SEQUENCE [LARGE SCALE GENOMIC DNA]</scope>
    <source>
        <strain evidence="2">KNic</strain>
    </source>
</reference>
<protein>
    <submittedName>
        <fullName evidence="1">Uncharacterized protein</fullName>
    </submittedName>
</protein>
<evidence type="ECO:0000313" key="1">
    <source>
        <dbReference type="EMBL" id="CUI17993.1"/>
    </source>
</evidence>
<dbReference type="PATRIC" id="fig|389348.3.peg.2688"/>
<name>A0A0U5JDF0_9BACT</name>
<dbReference type="KEGG" id="pnl:PNK_2398"/>
<dbReference type="RefSeq" id="WP_059062244.1">
    <property type="nucleotide sequence ID" value="NZ_LN879502.1"/>
</dbReference>
<dbReference type="AlphaFoldDB" id="A0A0U5JDF0"/>
<dbReference type="EMBL" id="LN879502">
    <property type="protein sequence ID" value="CUI17993.1"/>
    <property type="molecule type" value="Genomic_DNA"/>
</dbReference>